<dbReference type="Proteomes" id="UP001500621">
    <property type="component" value="Unassembled WGS sequence"/>
</dbReference>
<dbReference type="Gene3D" id="3.30.530.20">
    <property type="match status" value="1"/>
</dbReference>
<sequence>MTFSPADHLGAAERSLHTVTREGTELRMLTVHRTYAAAPDEVWHALTTPERLARWFAPVTGDLRVGGRYQVEGNAGGQVLVCREPELLSLTWEMPEGHSWVDVTLRPVAAGTLLQLDHSADPAGFAEFDATYGPGATGLGWELGLMGMAEHLAAPEAPRPTEAELVTMPGLTELMREAADGWAAAAVAWGTPEEQARAAADRTFAFYTGAGTEHDPGDA</sequence>
<dbReference type="RefSeq" id="WP_345264898.1">
    <property type="nucleotide sequence ID" value="NZ_BAABIM010000002.1"/>
</dbReference>
<gene>
    <name evidence="3" type="ORF">GCM10023226_17890</name>
</gene>
<protein>
    <submittedName>
        <fullName evidence="3">SRPBCC family protein</fullName>
    </submittedName>
</protein>
<dbReference type="CDD" id="cd08899">
    <property type="entry name" value="SRPBCC_CalC_Aha1-like_6"/>
    <property type="match status" value="1"/>
</dbReference>
<dbReference type="Pfam" id="PF08327">
    <property type="entry name" value="AHSA1"/>
    <property type="match status" value="1"/>
</dbReference>
<dbReference type="SUPFAM" id="SSF55961">
    <property type="entry name" value="Bet v1-like"/>
    <property type="match status" value="1"/>
</dbReference>
<keyword evidence="4" id="KW-1185">Reference proteome</keyword>
<dbReference type="InterPro" id="IPR023393">
    <property type="entry name" value="START-like_dom_sf"/>
</dbReference>
<evidence type="ECO:0000313" key="4">
    <source>
        <dbReference type="Proteomes" id="UP001500621"/>
    </source>
</evidence>
<dbReference type="InterPro" id="IPR013538">
    <property type="entry name" value="ASHA1/2-like_C"/>
</dbReference>
<comment type="caution">
    <text evidence="3">The sequence shown here is derived from an EMBL/GenBank/DDBJ whole genome shotgun (WGS) entry which is preliminary data.</text>
</comment>
<comment type="similarity">
    <text evidence="1">Belongs to the AHA1 family.</text>
</comment>
<dbReference type="EMBL" id="BAABIM010000002">
    <property type="protein sequence ID" value="GAA4681123.1"/>
    <property type="molecule type" value="Genomic_DNA"/>
</dbReference>
<feature type="domain" description="Activator of Hsp90 ATPase homologue 1/2-like C-terminal" evidence="2">
    <location>
        <begin position="37"/>
        <end position="151"/>
    </location>
</feature>
<evidence type="ECO:0000256" key="1">
    <source>
        <dbReference type="ARBA" id="ARBA00006817"/>
    </source>
</evidence>
<organism evidence="3 4">
    <name type="scientific">Nocardioides nanhaiensis</name>
    <dbReference type="NCBI Taxonomy" id="1476871"/>
    <lineage>
        <taxon>Bacteria</taxon>
        <taxon>Bacillati</taxon>
        <taxon>Actinomycetota</taxon>
        <taxon>Actinomycetes</taxon>
        <taxon>Propionibacteriales</taxon>
        <taxon>Nocardioidaceae</taxon>
        <taxon>Nocardioides</taxon>
    </lineage>
</organism>
<name>A0ABP8W586_9ACTN</name>
<proteinExistence type="inferred from homology"/>
<evidence type="ECO:0000313" key="3">
    <source>
        <dbReference type="EMBL" id="GAA4681123.1"/>
    </source>
</evidence>
<reference evidence="4" key="1">
    <citation type="journal article" date="2019" name="Int. J. Syst. Evol. Microbiol.">
        <title>The Global Catalogue of Microorganisms (GCM) 10K type strain sequencing project: providing services to taxonomists for standard genome sequencing and annotation.</title>
        <authorList>
            <consortium name="The Broad Institute Genomics Platform"/>
            <consortium name="The Broad Institute Genome Sequencing Center for Infectious Disease"/>
            <person name="Wu L."/>
            <person name="Ma J."/>
        </authorList>
    </citation>
    <scope>NUCLEOTIDE SEQUENCE [LARGE SCALE GENOMIC DNA]</scope>
    <source>
        <strain evidence="4">JCM 18127</strain>
    </source>
</reference>
<evidence type="ECO:0000259" key="2">
    <source>
        <dbReference type="Pfam" id="PF08327"/>
    </source>
</evidence>
<accession>A0ABP8W586</accession>